<dbReference type="InterPro" id="IPR032466">
    <property type="entry name" value="Metal_Hydrolase"/>
</dbReference>
<keyword evidence="2" id="KW-1185">Reference proteome</keyword>
<evidence type="ECO:0000313" key="2">
    <source>
        <dbReference type="Proteomes" id="UP000679352"/>
    </source>
</evidence>
<evidence type="ECO:0000313" key="1">
    <source>
        <dbReference type="EMBL" id="QWK89447.1"/>
    </source>
</evidence>
<dbReference type="AlphaFoldDB" id="A0A975P4Z3"/>
<dbReference type="KEGG" id="gfu:KM031_11375"/>
<dbReference type="EMBL" id="CP076361">
    <property type="protein sequence ID" value="QWK89447.1"/>
    <property type="molecule type" value="Genomic_DNA"/>
</dbReference>
<name>A0A975P4Z3_9RHOB</name>
<proteinExistence type="predicted"/>
<dbReference type="Proteomes" id="UP000679352">
    <property type="component" value="Chromosome"/>
</dbReference>
<dbReference type="GO" id="GO:0070573">
    <property type="term" value="F:metallodipeptidase activity"/>
    <property type="evidence" value="ECO:0007669"/>
    <property type="project" value="InterPro"/>
</dbReference>
<dbReference type="Gene3D" id="3.20.20.140">
    <property type="entry name" value="Metal-dependent hydrolases"/>
    <property type="match status" value="1"/>
</dbReference>
<dbReference type="PROSITE" id="PS51365">
    <property type="entry name" value="RENAL_DIPEPTIDASE_2"/>
    <property type="match status" value="1"/>
</dbReference>
<reference evidence="1" key="1">
    <citation type="submission" date="2021-06" db="EMBL/GenBank/DDBJ databases">
        <title>Direct submission.</title>
        <authorList>
            <person name="Lee C.-S."/>
            <person name="Jin L."/>
        </authorList>
    </citation>
    <scope>NUCLEOTIDE SEQUENCE</scope>
    <source>
        <strain evidence="1">Con5</strain>
    </source>
</reference>
<organism evidence="1 2">
    <name type="scientific">Gemmobacter fulvus</name>
    <dbReference type="NCBI Taxonomy" id="2840474"/>
    <lineage>
        <taxon>Bacteria</taxon>
        <taxon>Pseudomonadati</taxon>
        <taxon>Pseudomonadota</taxon>
        <taxon>Alphaproteobacteria</taxon>
        <taxon>Rhodobacterales</taxon>
        <taxon>Paracoccaceae</taxon>
        <taxon>Gemmobacter</taxon>
    </lineage>
</organism>
<dbReference type="PANTHER" id="PTHR10443:SF12">
    <property type="entry name" value="DIPEPTIDASE"/>
    <property type="match status" value="1"/>
</dbReference>
<sequence>MPSPAIFDGHNDLLSCLWHAGDHHGETFFAGRQGDISLAACRAGGFAGGFFAIWVPGEREGAPDPMATYRAFAPISVEKAHRITMEQAAILLRMSEARPDTIRLCRSVAEIEAARAAGAIAALLHIEGCEGIGAGLEELQVYHAAGLRSLGPVWSRDNIFGHGVPFNFPASPDTGPGLTDAGKRLVAECERLGVLVDLAHLNEAGFWDVARMTGKPLVSTHSAAHALCPATRNMTDRQLDAMRETGGLVGLNFGVAFLREDGIKKADMPVGRMIAHLDHLIARLGEGGVALGSDFDGTMTADWLGSAADLPKLVAGMEAAGYGAALIERLLWGNWMDLLRRVIG</sequence>
<accession>A0A975P4Z3</accession>
<gene>
    <name evidence="1" type="ORF">KM031_11375</name>
</gene>
<dbReference type="Pfam" id="PF01244">
    <property type="entry name" value="Peptidase_M19"/>
    <property type="match status" value="1"/>
</dbReference>
<dbReference type="RefSeq" id="WP_215504789.1">
    <property type="nucleotide sequence ID" value="NZ_CP076361.1"/>
</dbReference>
<dbReference type="PANTHER" id="PTHR10443">
    <property type="entry name" value="MICROSOMAL DIPEPTIDASE"/>
    <property type="match status" value="1"/>
</dbReference>
<dbReference type="InterPro" id="IPR008257">
    <property type="entry name" value="Pept_M19"/>
</dbReference>
<protein>
    <submittedName>
        <fullName evidence="1">Dipeptidase</fullName>
    </submittedName>
</protein>
<dbReference type="SUPFAM" id="SSF51556">
    <property type="entry name" value="Metallo-dependent hydrolases"/>
    <property type="match status" value="1"/>
</dbReference>
<dbReference type="GO" id="GO:0006508">
    <property type="term" value="P:proteolysis"/>
    <property type="evidence" value="ECO:0007669"/>
    <property type="project" value="InterPro"/>
</dbReference>